<evidence type="ECO:0000313" key="3">
    <source>
        <dbReference type="Proteomes" id="UP001165667"/>
    </source>
</evidence>
<dbReference type="Proteomes" id="UP001165667">
    <property type="component" value="Unassembled WGS sequence"/>
</dbReference>
<gene>
    <name evidence="2" type="ORF">M8523_11265</name>
</gene>
<name>A0AA42CMP4_9HYPH</name>
<dbReference type="AlphaFoldDB" id="A0AA42CMP4"/>
<protein>
    <submittedName>
        <fullName evidence="2">Uncharacterized protein</fullName>
    </submittedName>
</protein>
<evidence type="ECO:0000313" key="2">
    <source>
        <dbReference type="EMBL" id="MCW6508597.1"/>
    </source>
</evidence>
<reference evidence="2" key="1">
    <citation type="submission" date="2022-05" db="EMBL/GenBank/DDBJ databases">
        <authorList>
            <person name="Pankratov T."/>
        </authorList>
    </citation>
    <scope>NUCLEOTIDE SEQUENCE</scope>
    <source>
        <strain evidence="2">BP6-180914</strain>
    </source>
</reference>
<keyword evidence="1" id="KW-0812">Transmembrane</keyword>
<sequence>MILHLDAEAPSRLGMICAILGVMTISALGLRFWLPPDARRAVVLSVLGSGFIYLALGLVTRFVVQHHRSRWQMVTLLIGVAAIEALRRRPGDWRHSASNWILGSAAVCLGVLMAKWVLEPGAISATAARLHDRILQ</sequence>
<keyword evidence="1" id="KW-0472">Membrane</keyword>
<organism evidence="2 3">
    <name type="scientific">Lichenifustis flavocetrariae</name>
    <dbReference type="NCBI Taxonomy" id="2949735"/>
    <lineage>
        <taxon>Bacteria</taxon>
        <taxon>Pseudomonadati</taxon>
        <taxon>Pseudomonadota</taxon>
        <taxon>Alphaproteobacteria</taxon>
        <taxon>Hyphomicrobiales</taxon>
        <taxon>Lichenihabitantaceae</taxon>
        <taxon>Lichenifustis</taxon>
    </lineage>
</organism>
<accession>A0AA42CMP4</accession>
<evidence type="ECO:0000256" key="1">
    <source>
        <dbReference type="SAM" id="Phobius"/>
    </source>
</evidence>
<proteinExistence type="predicted"/>
<keyword evidence="3" id="KW-1185">Reference proteome</keyword>
<dbReference type="RefSeq" id="WP_282584966.1">
    <property type="nucleotide sequence ID" value="NZ_JAMOIM010000006.1"/>
</dbReference>
<feature type="transmembrane region" description="Helical" evidence="1">
    <location>
        <begin position="99"/>
        <end position="118"/>
    </location>
</feature>
<comment type="caution">
    <text evidence="2">The sequence shown here is derived from an EMBL/GenBank/DDBJ whole genome shotgun (WGS) entry which is preliminary data.</text>
</comment>
<keyword evidence="1" id="KW-1133">Transmembrane helix</keyword>
<feature type="transmembrane region" description="Helical" evidence="1">
    <location>
        <begin position="12"/>
        <end position="34"/>
    </location>
</feature>
<feature type="transmembrane region" description="Helical" evidence="1">
    <location>
        <begin position="41"/>
        <end position="64"/>
    </location>
</feature>
<dbReference type="EMBL" id="JAMOIM010000006">
    <property type="protein sequence ID" value="MCW6508597.1"/>
    <property type="molecule type" value="Genomic_DNA"/>
</dbReference>